<name>A0A0K1QC73_9BACT</name>
<dbReference type="InterPro" id="IPR000073">
    <property type="entry name" value="AB_hydrolase_1"/>
</dbReference>
<feature type="transmembrane region" description="Helical" evidence="1">
    <location>
        <begin position="52"/>
        <end position="74"/>
    </location>
</feature>
<dbReference type="AlphaFoldDB" id="A0A0K1QC73"/>
<keyword evidence="4" id="KW-1185">Reference proteome</keyword>
<dbReference type="KEGG" id="llu:AKJ09_09915"/>
<dbReference type="Pfam" id="PF12697">
    <property type="entry name" value="Abhydrolase_6"/>
    <property type="match status" value="1"/>
</dbReference>
<dbReference type="SUPFAM" id="SSF53474">
    <property type="entry name" value="alpha/beta-Hydrolases"/>
    <property type="match status" value="1"/>
</dbReference>
<keyword evidence="1" id="KW-1133">Transmembrane helix</keyword>
<dbReference type="PANTHER" id="PTHR37946:SF1">
    <property type="entry name" value="SLL1969 PROTEIN"/>
    <property type="match status" value="1"/>
</dbReference>
<feature type="domain" description="AB hydrolase-1" evidence="2">
    <location>
        <begin position="102"/>
        <end position="224"/>
    </location>
</feature>
<sequence length="308" mass="33388">MSHWERIVVELLEVVGALGLAFLFGIAIYVLGSFALTGSYTTRRAFGSSFRAVFREATLAVLTQPLLPLFYVLGYRMDRFLARRGREGLTQAGVPVVSHVPIVFVHGYMQNRVGFLGLARALAHRGFGPLYGFNYPWLASIASNAGRLDRFVDRVIRETGAAKVDIVCHSMGGLVATEMMRAAALKKDGTSAPLKVRRCVTIATPHAGIVWRGPIFGLGSASLRRGSKLLETQAGQMLAVPCLSIYSAHDNIVYPKETSSLVKRGGRDFEVEHHAHLAILFSPKVADAVATFLAEPDASPPKKGADPV</sequence>
<reference evidence="3 4" key="1">
    <citation type="submission" date="2015-08" db="EMBL/GenBank/DDBJ databases">
        <authorList>
            <person name="Babu N.S."/>
            <person name="Beckwith C.J."/>
            <person name="Beseler K.G."/>
            <person name="Brison A."/>
            <person name="Carone J.V."/>
            <person name="Caskin T.P."/>
            <person name="Diamond M."/>
            <person name="Durham M.E."/>
            <person name="Foxe J.M."/>
            <person name="Go M."/>
            <person name="Henderson B.A."/>
            <person name="Jones I.B."/>
            <person name="McGettigan J.A."/>
            <person name="Micheletti S.J."/>
            <person name="Nasrallah M.E."/>
            <person name="Ortiz D."/>
            <person name="Piller C.R."/>
            <person name="Privatt S.R."/>
            <person name="Schneider S.L."/>
            <person name="Sharp S."/>
            <person name="Smith T.C."/>
            <person name="Stanton J.D."/>
            <person name="Ullery H.E."/>
            <person name="Wilson R.J."/>
            <person name="Serrano M.G."/>
            <person name="Buck G."/>
            <person name="Lee V."/>
            <person name="Wang Y."/>
            <person name="Carvalho R."/>
            <person name="Voegtly L."/>
            <person name="Shi R."/>
            <person name="Duckworth R."/>
            <person name="Johnson A."/>
            <person name="Loviza R."/>
            <person name="Walstead R."/>
            <person name="Shah Z."/>
            <person name="Kiflezghi M."/>
            <person name="Wade K."/>
            <person name="Ball S.L."/>
            <person name="Bradley K.W."/>
            <person name="Asai D.J."/>
            <person name="Bowman C.A."/>
            <person name="Russell D.A."/>
            <person name="Pope W.H."/>
            <person name="Jacobs-Sera D."/>
            <person name="Hendrix R.W."/>
            <person name="Hatfull G.F."/>
        </authorList>
    </citation>
    <scope>NUCLEOTIDE SEQUENCE [LARGE SCALE GENOMIC DNA]</scope>
    <source>
        <strain evidence="3 4">DSM 27648</strain>
    </source>
</reference>
<proteinExistence type="predicted"/>
<evidence type="ECO:0000256" key="1">
    <source>
        <dbReference type="SAM" id="Phobius"/>
    </source>
</evidence>
<dbReference type="Gene3D" id="3.40.50.1820">
    <property type="entry name" value="alpha/beta hydrolase"/>
    <property type="match status" value="1"/>
</dbReference>
<evidence type="ECO:0000313" key="4">
    <source>
        <dbReference type="Proteomes" id="UP000064967"/>
    </source>
</evidence>
<gene>
    <name evidence="3" type="ORF">AKJ09_09915</name>
</gene>
<accession>A0A0K1QC73</accession>
<dbReference type="OrthoDB" id="275181at2"/>
<protein>
    <submittedName>
        <fullName evidence="3">Putative secreted lipase</fullName>
    </submittedName>
</protein>
<dbReference type="EMBL" id="CP012333">
    <property type="protein sequence ID" value="AKV03252.1"/>
    <property type="molecule type" value="Genomic_DNA"/>
</dbReference>
<dbReference type="PANTHER" id="PTHR37946">
    <property type="entry name" value="SLL1969 PROTEIN"/>
    <property type="match status" value="1"/>
</dbReference>
<dbReference type="STRING" id="1391654.AKJ09_09915"/>
<keyword evidence="1" id="KW-0812">Transmembrane</keyword>
<dbReference type="Proteomes" id="UP000064967">
    <property type="component" value="Chromosome"/>
</dbReference>
<evidence type="ECO:0000259" key="2">
    <source>
        <dbReference type="Pfam" id="PF12697"/>
    </source>
</evidence>
<dbReference type="RefSeq" id="WP_146654049.1">
    <property type="nucleotide sequence ID" value="NZ_CP012333.1"/>
</dbReference>
<dbReference type="InterPro" id="IPR029058">
    <property type="entry name" value="AB_hydrolase_fold"/>
</dbReference>
<evidence type="ECO:0000313" key="3">
    <source>
        <dbReference type="EMBL" id="AKV03252.1"/>
    </source>
</evidence>
<feature type="transmembrane region" description="Helical" evidence="1">
    <location>
        <begin position="7"/>
        <end position="32"/>
    </location>
</feature>
<keyword evidence="1" id="KW-0472">Membrane</keyword>
<organism evidence="3 4">
    <name type="scientific">Labilithrix luteola</name>
    <dbReference type="NCBI Taxonomy" id="1391654"/>
    <lineage>
        <taxon>Bacteria</taxon>
        <taxon>Pseudomonadati</taxon>
        <taxon>Myxococcota</taxon>
        <taxon>Polyangia</taxon>
        <taxon>Polyangiales</taxon>
        <taxon>Labilitrichaceae</taxon>
        <taxon>Labilithrix</taxon>
    </lineage>
</organism>